<comment type="caution">
    <text evidence="2">The sequence shown here is derived from an EMBL/GenBank/DDBJ whole genome shotgun (WGS) entry which is preliminary data.</text>
</comment>
<evidence type="ECO:0000313" key="2">
    <source>
        <dbReference type="EMBL" id="KAK1364222.1"/>
    </source>
</evidence>
<keyword evidence="3" id="KW-1185">Reference proteome</keyword>
<feature type="region of interest" description="Disordered" evidence="1">
    <location>
        <begin position="188"/>
        <end position="216"/>
    </location>
</feature>
<proteinExistence type="predicted"/>
<organism evidence="2 3">
    <name type="scientific">Heracleum sosnowskyi</name>
    <dbReference type="NCBI Taxonomy" id="360622"/>
    <lineage>
        <taxon>Eukaryota</taxon>
        <taxon>Viridiplantae</taxon>
        <taxon>Streptophyta</taxon>
        <taxon>Embryophyta</taxon>
        <taxon>Tracheophyta</taxon>
        <taxon>Spermatophyta</taxon>
        <taxon>Magnoliopsida</taxon>
        <taxon>eudicotyledons</taxon>
        <taxon>Gunneridae</taxon>
        <taxon>Pentapetalae</taxon>
        <taxon>asterids</taxon>
        <taxon>campanulids</taxon>
        <taxon>Apiales</taxon>
        <taxon>Apiaceae</taxon>
        <taxon>Apioideae</taxon>
        <taxon>apioid superclade</taxon>
        <taxon>Tordylieae</taxon>
        <taxon>Tordyliinae</taxon>
        <taxon>Heracleum</taxon>
    </lineage>
</organism>
<dbReference type="Proteomes" id="UP001237642">
    <property type="component" value="Unassembled WGS sequence"/>
</dbReference>
<evidence type="ECO:0000313" key="3">
    <source>
        <dbReference type="Proteomes" id="UP001237642"/>
    </source>
</evidence>
<feature type="region of interest" description="Disordered" evidence="1">
    <location>
        <begin position="1"/>
        <end position="34"/>
    </location>
</feature>
<reference evidence="2" key="2">
    <citation type="submission" date="2023-05" db="EMBL/GenBank/DDBJ databases">
        <authorList>
            <person name="Schelkunov M.I."/>
        </authorList>
    </citation>
    <scope>NUCLEOTIDE SEQUENCE</scope>
    <source>
        <strain evidence="2">Hsosn_3</strain>
        <tissue evidence="2">Leaf</tissue>
    </source>
</reference>
<dbReference type="PANTHER" id="PTHR34371">
    <property type="entry name" value="OS01G0551000 PROTEIN"/>
    <property type="match status" value="1"/>
</dbReference>
<feature type="compositionally biased region" description="Polar residues" evidence="1">
    <location>
        <begin position="196"/>
        <end position="211"/>
    </location>
</feature>
<dbReference type="EMBL" id="JAUIZM010000009">
    <property type="protein sequence ID" value="KAK1364222.1"/>
    <property type="molecule type" value="Genomic_DNA"/>
</dbReference>
<dbReference type="AlphaFoldDB" id="A0AAD8HAR1"/>
<protein>
    <submittedName>
        <fullName evidence="2">DUF688 domain-containing protein</fullName>
    </submittedName>
</protein>
<name>A0AAD8HAR1_9APIA</name>
<dbReference type="PANTHER" id="PTHR34371:SF2">
    <property type="entry name" value="DUF688 FAMILY PROTEIN"/>
    <property type="match status" value="1"/>
</dbReference>
<gene>
    <name evidence="2" type="ORF">POM88_039783</name>
</gene>
<sequence length="250" mass="28208">MASEASSTPKLLMLSPSPKLSPKPLALSSPPHQTSVSVPFLWEEEPGKPRPCTALITLPPHQKCLELPPRLQPMEYSRLITKTPSPTTVLDGPYMGKHVTYSSSFRIFSRSKRHDSFDYRFSGRLSPERVHIGALFLNEKKGKKGLFGKSRGQMQKSHKLMGTKQEFGEEGSFVISPSWDDVSQFAEEEDEKECDNNGTPTKVKMTSSRRNGSFPHLSHAKSHFWTTMCEGFKHAIPWKSRKSKKQVHIV</sequence>
<accession>A0AAD8HAR1</accession>
<feature type="compositionally biased region" description="Low complexity" evidence="1">
    <location>
        <begin position="1"/>
        <end position="31"/>
    </location>
</feature>
<reference evidence="2" key="1">
    <citation type="submission" date="2023-02" db="EMBL/GenBank/DDBJ databases">
        <title>Genome of toxic invasive species Heracleum sosnowskyi carries increased number of genes despite the absence of recent whole-genome duplications.</title>
        <authorList>
            <person name="Schelkunov M."/>
            <person name="Shtratnikova V."/>
            <person name="Makarenko M."/>
            <person name="Klepikova A."/>
            <person name="Omelchenko D."/>
            <person name="Novikova G."/>
            <person name="Obukhova E."/>
            <person name="Bogdanov V."/>
            <person name="Penin A."/>
            <person name="Logacheva M."/>
        </authorList>
    </citation>
    <scope>NUCLEOTIDE SEQUENCE</scope>
    <source>
        <strain evidence="2">Hsosn_3</strain>
        <tissue evidence="2">Leaf</tissue>
    </source>
</reference>
<evidence type="ECO:0000256" key="1">
    <source>
        <dbReference type="SAM" id="MobiDB-lite"/>
    </source>
</evidence>